<organism evidence="4 5">
    <name type="scientific">Phaseolus coccineus</name>
    <name type="common">Scarlet runner bean</name>
    <name type="synonym">Phaseolus multiflorus</name>
    <dbReference type="NCBI Taxonomy" id="3886"/>
    <lineage>
        <taxon>Eukaryota</taxon>
        <taxon>Viridiplantae</taxon>
        <taxon>Streptophyta</taxon>
        <taxon>Embryophyta</taxon>
        <taxon>Tracheophyta</taxon>
        <taxon>Spermatophyta</taxon>
        <taxon>Magnoliopsida</taxon>
        <taxon>eudicotyledons</taxon>
        <taxon>Gunneridae</taxon>
        <taxon>Pentapetalae</taxon>
        <taxon>rosids</taxon>
        <taxon>fabids</taxon>
        <taxon>Fabales</taxon>
        <taxon>Fabaceae</taxon>
        <taxon>Papilionoideae</taxon>
        <taxon>50 kb inversion clade</taxon>
        <taxon>NPAAA clade</taxon>
        <taxon>indigoferoid/millettioid clade</taxon>
        <taxon>Phaseoleae</taxon>
        <taxon>Phaseolus</taxon>
    </lineage>
</organism>
<dbReference type="Proteomes" id="UP001374584">
    <property type="component" value="Unassembled WGS sequence"/>
</dbReference>
<keyword evidence="1" id="KW-0862">Zinc</keyword>
<sequence>MLIYFEEDIPVSAANGKPEFKVKNGVKLDEAKQKKIADPRKNEKAKEKDTNGEDEDSSESDDDDDSSEDKPTANGDIESSEGDEDSDDEEEDEDEDEDDDESDEETPKKIEEGNKRKIDSSKKTPVPAKKAKFVTPQKTGGFSDFIWLMLKFYRVGNLLKSSASPSGVNFGYWSVVFSGGDVNQYKNSVGKGSGMLLIFLRKETSFSTYSFGLLYFLLGLCFRPATSFTCLGLITRLSVFDQSNLSMIDLGLRSRLGSRSRSRFSLTFQPKILPGMNIFVVRFKFEVRHALGKYFTWNENILAEKVSKSNDSASALAKKFKSGLGFDPYCLCSPNKSWILALDSKNVVHVATPHPSKQAGKSTANNKRQTPKSGGDYSCKPCSRSFKTEDALNSHNRAKHSAK</sequence>
<keyword evidence="1" id="KW-0863">Zinc-finger</keyword>
<comment type="caution">
    <text evidence="4">The sequence shown here is derived from an EMBL/GenBank/DDBJ whole genome shotgun (WGS) entry which is preliminary data.</text>
</comment>
<evidence type="ECO:0000313" key="4">
    <source>
        <dbReference type="EMBL" id="KAK7378742.1"/>
    </source>
</evidence>
<gene>
    <name evidence="4" type="ORF">VNO80_04189</name>
</gene>
<name>A0AAN9NXG5_PHACN</name>
<dbReference type="PROSITE" id="PS50157">
    <property type="entry name" value="ZINC_FINGER_C2H2_2"/>
    <property type="match status" value="1"/>
</dbReference>
<evidence type="ECO:0000259" key="3">
    <source>
        <dbReference type="PROSITE" id="PS50157"/>
    </source>
</evidence>
<keyword evidence="1" id="KW-0479">Metal-binding</keyword>
<dbReference type="AlphaFoldDB" id="A0AAN9NXG5"/>
<reference evidence="4 5" key="1">
    <citation type="submission" date="2024-01" db="EMBL/GenBank/DDBJ databases">
        <title>The genomes of 5 underutilized Papilionoideae crops provide insights into root nodulation and disease resistanc.</title>
        <authorList>
            <person name="Jiang F."/>
        </authorList>
    </citation>
    <scope>NUCLEOTIDE SEQUENCE [LARGE SCALE GENOMIC DNA]</scope>
    <source>
        <strain evidence="4">JINMINGXINNONG_FW02</strain>
        <tissue evidence="4">Leaves</tissue>
    </source>
</reference>
<dbReference type="PANTHER" id="PTHR35711">
    <property type="entry name" value="EXPRESSED PROTEIN"/>
    <property type="match status" value="1"/>
</dbReference>
<proteinExistence type="predicted"/>
<feature type="domain" description="C2H2-type" evidence="3">
    <location>
        <begin position="377"/>
        <end position="403"/>
    </location>
</feature>
<dbReference type="GO" id="GO:0008270">
    <property type="term" value="F:zinc ion binding"/>
    <property type="evidence" value="ECO:0007669"/>
    <property type="project" value="UniProtKB-KW"/>
</dbReference>
<feature type="compositionally biased region" description="Basic and acidic residues" evidence="2">
    <location>
        <begin position="18"/>
        <end position="51"/>
    </location>
</feature>
<evidence type="ECO:0000256" key="2">
    <source>
        <dbReference type="SAM" id="MobiDB-lite"/>
    </source>
</evidence>
<evidence type="ECO:0000313" key="5">
    <source>
        <dbReference type="Proteomes" id="UP001374584"/>
    </source>
</evidence>
<feature type="compositionally biased region" description="Polar residues" evidence="2">
    <location>
        <begin position="359"/>
        <end position="372"/>
    </location>
</feature>
<dbReference type="PANTHER" id="PTHR35711:SF1">
    <property type="entry name" value="ECTODERMAL, ISOFORM F"/>
    <property type="match status" value="1"/>
</dbReference>
<accession>A0AAN9NXG5</accession>
<feature type="compositionally biased region" description="Acidic residues" evidence="2">
    <location>
        <begin position="78"/>
        <end position="104"/>
    </location>
</feature>
<dbReference type="InterPro" id="IPR013087">
    <property type="entry name" value="Znf_C2H2_type"/>
</dbReference>
<feature type="compositionally biased region" description="Acidic residues" evidence="2">
    <location>
        <begin position="52"/>
        <end position="67"/>
    </location>
</feature>
<protein>
    <recommendedName>
        <fullName evidence="3">C2H2-type domain-containing protein</fullName>
    </recommendedName>
</protein>
<dbReference type="PROSITE" id="PS00028">
    <property type="entry name" value="ZINC_FINGER_C2H2_1"/>
    <property type="match status" value="1"/>
</dbReference>
<feature type="compositionally biased region" description="Basic and acidic residues" evidence="2">
    <location>
        <begin position="105"/>
        <end position="122"/>
    </location>
</feature>
<dbReference type="EMBL" id="JAYMYR010000002">
    <property type="protein sequence ID" value="KAK7378742.1"/>
    <property type="molecule type" value="Genomic_DNA"/>
</dbReference>
<keyword evidence="5" id="KW-1185">Reference proteome</keyword>
<dbReference type="Pfam" id="PF13912">
    <property type="entry name" value="zf-C2H2_6"/>
    <property type="match status" value="1"/>
</dbReference>
<feature type="region of interest" description="Disordered" evidence="2">
    <location>
        <begin position="1"/>
        <end position="130"/>
    </location>
</feature>
<feature type="region of interest" description="Disordered" evidence="2">
    <location>
        <begin position="352"/>
        <end position="384"/>
    </location>
</feature>
<evidence type="ECO:0000256" key="1">
    <source>
        <dbReference type="PROSITE-ProRule" id="PRU00042"/>
    </source>
</evidence>